<keyword evidence="1" id="KW-0677">Repeat</keyword>
<gene>
    <name evidence="3" type="ORF">ASJ83_07785</name>
</gene>
<comment type="caution">
    <text evidence="3">The sequence shown here is derived from an EMBL/GenBank/DDBJ whole genome shotgun (WGS) entry which is preliminary data.</text>
</comment>
<organism evidence="3 4">
    <name type="scientific">Methanocorpusculum parvum</name>
    <dbReference type="NCBI Taxonomy" id="2193"/>
    <lineage>
        <taxon>Archaea</taxon>
        <taxon>Methanobacteriati</taxon>
        <taxon>Methanobacteriota</taxon>
        <taxon>Stenosarchaea group</taxon>
        <taxon>Methanomicrobia</taxon>
        <taxon>Methanomicrobiales</taxon>
        <taxon>Methanocorpusculaceae</taxon>
        <taxon>Methanocorpusculum</taxon>
    </lineage>
</organism>
<dbReference type="AlphaFoldDB" id="A0AAX0QA93"/>
<dbReference type="InterPro" id="IPR011990">
    <property type="entry name" value="TPR-like_helical_dom_sf"/>
</dbReference>
<evidence type="ECO:0000313" key="3">
    <source>
        <dbReference type="EMBL" id="PAV10339.1"/>
    </source>
</evidence>
<dbReference type="Gene3D" id="1.25.40.10">
    <property type="entry name" value="Tetratricopeptide repeat domain"/>
    <property type="match status" value="2"/>
</dbReference>
<accession>A0AAX0QA93</accession>
<proteinExistence type="predicted"/>
<dbReference type="PANTHER" id="PTHR44943">
    <property type="entry name" value="CELLULOSE SYNTHASE OPERON PROTEIN C"/>
    <property type="match status" value="1"/>
</dbReference>
<keyword evidence="4" id="KW-1185">Reference proteome</keyword>
<dbReference type="SMART" id="SM00028">
    <property type="entry name" value="TPR"/>
    <property type="match status" value="4"/>
</dbReference>
<sequence>MEYNVSPIRDFLWESYLIRYNTDFLESIQNVSREKKEEFFIGHALDNSFLFRVKRDPGFSLHVRDKVRENANIQERVRHVVLSLFGELAKLSYIPKESLKPKGTFGLIMQKIESGENPFESILDRDKTSKELAEYYNNGLEKEKRVKLDYLNFRLQQAKEQPNNEYEITAIGQSILDFSTELYYGHVLSNENLLDPAAGYTENVLIHIAGFLNRNLKYSDKYNQRHFSEKRPDFIFHELIFNHLPFQLELERVIFGKSVFDHIKENSKDLSYLWKFEADLSTIADFEWFIQFDNDEKLAILNREYPFILRQDMLEEILNLDPSMSSLIIYLNRMVAASFYEPAITLGEFIFRHKDKKGDSRYYLASGIATCYREIERYSKALEWYNVAHGLTKRLDKPNNIYKELVEWKNCAEMEYYSKGSGYFNKEIKKIHLESHKYPKIISSGVVFNLASACRRTGNFELELEYLTEFIKDATDPQQYQHIEEALDRLKILNYYLDENDYTSLRDMDICRDMVEYNSKIQQAINTFQFKEAISWFDKILKIDPNEKVFQIKADFLSEYGSLEEACDLYSKTFDNAKMMECKQICIIGRAIISTELKGEVNDNIKADIAAFIHDFSKYSTKDDLQEWMNAIVKKTARWDNNKLRREFFSVLSENYRQQNLSGCPEMMIGDAAFSLGLCSEARGWYQDACVISKEMLEIPYTKIGDICIIENDLDEAEKWFNLALAQNSKSPIALSGLTNYYVLKTDYVNALTYIKKAITNDPESKIYKKMEENISSLLSSSISFDLIQSDAVKQILHTGDWLFFSAFNGSNSQEYDFGPIIVQYGKGVERYLYESVLAPIKTKIRDDERYCKNRWVLKKYFDTLPTTLKLILGIEDKTLALGQWIYLDNDMSSVKDNEVVKHFIMYIENMGMNSDNRKKIGELCKNLSYERNGAAHITFYTHEEIANKRNPIIKIINEIIGLVSRECN</sequence>
<dbReference type="RefSeq" id="WP_095641727.1">
    <property type="nucleotide sequence ID" value="NZ_LMVO01000001.1"/>
</dbReference>
<dbReference type="Proteomes" id="UP000243820">
    <property type="component" value="Unassembled WGS sequence"/>
</dbReference>
<keyword evidence="2" id="KW-0802">TPR repeat</keyword>
<reference evidence="3 4" key="1">
    <citation type="journal article" date="2017" name="BMC Genomics">
        <title>Genomic analysis of methanogenic archaea reveals a shift towards energy conservation.</title>
        <authorList>
            <person name="Gilmore S.P."/>
            <person name="Henske J.K."/>
            <person name="Sexton J.A."/>
            <person name="Solomon K.V."/>
            <person name="Seppala S."/>
            <person name="Yoo J.I."/>
            <person name="Huyett L.M."/>
            <person name="Pressman A."/>
            <person name="Cogan J.Z."/>
            <person name="Kivenson V."/>
            <person name="Peng X."/>
            <person name="Tan Y."/>
            <person name="Valentine D.L."/>
            <person name="O'Malley M.A."/>
        </authorList>
    </citation>
    <scope>NUCLEOTIDE SEQUENCE [LARGE SCALE GENOMIC DNA]</scope>
    <source>
        <strain evidence="3 4">XII</strain>
    </source>
</reference>
<evidence type="ECO:0000256" key="2">
    <source>
        <dbReference type="ARBA" id="ARBA00022803"/>
    </source>
</evidence>
<evidence type="ECO:0008006" key="5">
    <source>
        <dbReference type="Google" id="ProtNLM"/>
    </source>
</evidence>
<evidence type="ECO:0000256" key="1">
    <source>
        <dbReference type="ARBA" id="ARBA00022737"/>
    </source>
</evidence>
<dbReference type="Pfam" id="PF13181">
    <property type="entry name" value="TPR_8"/>
    <property type="match status" value="1"/>
</dbReference>
<dbReference type="PANTHER" id="PTHR44943:SF8">
    <property type="entry name" value="TPR REPEAT-CONTAINING PROTEIN MJ0263"/>
    <property type="match status" value="1"/>
</dbReference>
<name>A0AAX0QA93_9EURY</name>
<dbReference type="SUPFAM" id="SSF48452">
    <property type="entry name" value="TPR-like"/>
    <property type="match status" value="2"/>
</dbReference>
<dbReference type="EMBL" id="LMVO01000001">
    <property type="protein sequence ID" value="PAV10339.1"/>
    <property type="molecule type" value="Genomic_DNA"/>
</dbReference>
<dbReference type="InterPro" id="IPR051685">
    <property type="entry name" value="Ycf3/AcsC/BcsC/TPR_MFPF"/>
</dbReference>
<protein>
    <recommendedName>
        <fullName evidence="5">Tetratricopeptide repeat protein</fullName>
    </recommendedName>
</protein>
<evidence type="ECO:0000313" key="4">
    <source>
        <dbReference type="Proteomes" id="UP000243820"/>
    </source>
</evidence>
<dbReference type="InterPro" id="IPR019734">
    <property type="entry name" value="TPR_rpt"/>
</dbReference>